<reference evidence="2 3" key="1">
    <citation type="submission" date="2022-10" db="EMBL/GenBank/DDBJ databases">
        <title>Defluviimonas sp. nov., isolated from ocean surface sediments.</title>
        <authorList>
            <person name="He W."/>
            <person name="Wang L."/>
            <person name="Zhang D.-F."/>
        </authorList>
    </citation>
    <scope>NUCLEOTIDE SEQUENCE [LARGE SCALE GENOMIC DNA]</scope>
    <source>
        <strain evidence="2 3">WL0050</strain>
    </source>
</reference>
<accession>A0ABT2ZL26</accession>
<keyword evidence="3" id="KW-1185">Reference proteome</keyword>
<proteinExistence type="predicted"/>
<dbReference type="InterPro" id="IPR053143">
    <property type="entry name" value="Arylsulfate_ST"/>
</dbReference>
<dbReference type="InterPro" id="IPR039535">
    <property type="entry name" value="ASST-like"/>
</dbReference>
<keyword evidence="1" id="KW-0812">Transmembrane</keyword>
<dbReference type="SUPFAM" id="SSF50969">
    <property type="entry name" value="YVTN repeat-like/Quinoprotein amine dehydrogenase"/>
    <property type="match status" value="1"/>
</dbReference>
<sequence length="431" mass="47548">MKLEKGRGFTRIIGVVGVAFLLFMLGLFLGVQSLPPAKQLKNVIDSTGQIKSLAVAAFKSRPDQHLSRRWYPEDGVTIADPARMEPGVTFISGLFGQRLGFRLFGADGQLLYDWPIDFFKIAPEKMEHRYHALIHGALLFPDGDVVANLDGRGMVRFDACGRVKWMNEDRTHHSIFADESGVLWAPTGVVEYDKPTLANVIFRVDRIASFDPETGAKLSEIDLVEAIEKSDRIGLIQDMYRLKDDVVHLNDIEVLSAAIASAFPTFNAGDILVSLRNLKQLWVLDGSTHEIKWISAGPTIGQHDPNFEPDGTISVLDNRPLSSINAPDGYPGVHGGSRILAIDPADGTHRTLYRGDAQNTFYTPYRGKFQRLANGNLLIAETDAGRAFEVTPAGDVVWSYVNGWDAENVGWVLDIGRYPADYGDFAGKSCN</sequence>
<dbReference type="InterPro" id="IPR011044">
    <property type="entry name" value="Quino_amine_DH_bsu"/>
</dbReference>
<evidence type="ECO:0000313" key="3">
    <source>
        <dbReference type="Proteomes" id="UP001652564"/>
    </source>
</evidence>
<dbReference type="PANTHER" id="PTHR35340:SF5">
    <property type="entry name" value="ASST-DOMAIN-CONTAINING PROTEIN"/>
    <property type="match status" value="1"/>
</dbReference>
<name>A0ABT2ZL26_9RHOB</name>
<comment type="caution">
    <text evidence="2">The sequence shown here is derived from an EMBL/GenBank/DDBJ whole genome shotgun (WGS) entry which is preliminary data.</text>
</comment>
<gene>
    <name evidence="2" type="ORF">OEZ71_05875</name>
</gene>
<organism evidence="2 3">
    <name type="scientific">Albidovulum litorale</name>
    <dbReference type="NCBI Taxonomy" id="2984134"/>
    <lineage>
        <taxon>Bacteria</taxon>
        <taxon>Pseudomonadati</taxon>
        <taxon>Pseudomonadota</taxon>
        <taxon>Alphaproteobacteria</taxon>
        <taxon>Rhodobacterales</taxon>
        <taxon>Paracoccaceae</taxon>
        <taxon>Albidovulum</taxon>
    </lineage>
</organism>
<evidence type="ECO:0000313" key="2">
    <source>
        <dbReference type="EMBL" id="MCV2871819.1"/>
    </source>
</evidence>
<keyword evidence="1" id="KW-1133">Transmembrane helix</keyword>
<dbReference type="Pfam" id="PF14269">
    <property type="entry name" value="Arylsulfotran_2"/>
    <property type="match status" value="1"/>
</dbReference>
<feature type="transmembrane region" description="Helical" evidence="1">
    <location>
        <begin position="12"/>
        <end position="31"/>
    </location>
</feature>
<dbReference type="Proteomes" id="UP001652564">
    <property type="component" value="Unassembled WGS sequence"/>
</dbReference>
<evidence type="ECO:0000256" key="1">
    <source>
        <dbReference type="SAM" id="Phobius"/>
    </source>
</evidence>
<protein>
    <submittedName>
        <fullName evidence="2">Arylsulfotransferase family protein</fullName>
    </submittedName>
</protein>
<dbReference type="PANTHER" id="PTHR35340">
    <property type="entry name" value="PQQ ENZYME REPEAT PROTEIN-RELATED"/>
    <property type="match status" value="1"/>
</dbReference>
<dbReference type="EMBL" id="JAOWKZ010000002">
    <property type="protein sequence ID" value="MCV2871819.1"/>
    <property type="molecule type" value="Genomic_DNA"/>
</dbReference>
<keyword evidence="1" id="KW-0472">Membrane</keyword>